<organism evidence="1 2">
    <name type="scientific">Fusarium redolens</name>
    <dbReference type="NCBI Taxonomy" id="48865"/>
    <lineage>
        <taxon>Eukaryota</taxon>
        <taxon>Fungi</taxon>
        <taxon>Dikarya</taxon>
        <taxon>Ascomycota</taxon>
        <taxon>Pezizomycotina</taxon>
        <taxon>Sordariomycetes</taxon>
        <taxon>Hypocreomycetidae</taxon>
        <taxon>Hypocreales</taxon>
        <taxon>Nectriaceae</taxon>
        <taxon>Fusarium</taxon>
        <taxon>Fusarium redolens species complex</taxon>
    </lineage>
</organism>
<dbReference type="OrthoDB" id="5062850at2759"/>
<reference evidence="1" key="1">
    <citation type="journal article" date="2021" name="Nat. Commun.">
        <title>Genetic determinants of endophytism in the Arabidopsis root mycobiome.</title>
        <authorList>
            <person name="Mesny F."/>
            <person name="Miyauchi S."/>
            <person name="Thiergart T."/>
            <person name="Pickel B."/>
            <person name="Atanasova L."/>
            <person name="Karlsson M."/>
            <person name="Huettel B."/>
            <person name="Barry K.W."/>
            <person name="Haridas S."/>
            <person name="Chen C."/>
            <person name="Bauer D."/>
            <person name="Andreopoulos W."/>
            <person name="Pangilinan J."/>
            <person name="LaButti K."/>
            <person name="Riley R."/>
            <person name="Lipzen A."/>
            <person name="Clum A."/>
            <person name="Drula E."/>
            <person name="Henrissat B."/>
            <person name="Kohler A."/>
            <person name="Grigoriev I.V."/>
            <person name="Martin F.M."/>
            <person name="Hacquard S."/>
        </authorList>
    </citation>
    <scope>NUCLEOTIDE SEQUENCE</scope>
    <source>
        <strain evidence="1">MPI-CAGE-AT-0023</strain>
    </source>
</reference>
<dbReference type="EMBL" id="JAGMUX010000022">
    <property type="protein sequence ID" value="KAH7230472.1"/>
    <property type="molecule type" value="Genomic_DNA"/>
</dbReference>
<dbReference type="GeneID" id="70224104"/>
<comment type="caution">
    <text evidence="1">The sequence shown here is derived from an EMBL/GenBank/DDBJ whole genome shotgun (WGS) entry which is preliminary data.</text>
</comment>
<keyword evidence="2" id="KW-1185">Reference proteome</keyword>
<proteinExistence type="predicted"/>
<dbReference type="RefSeq" id="XP_046043110.1">
    <property type="nucleotide sequence ID" value="XM_046194150.1"/>
</dbReference>
<name>A0A9P9JMI4_FUSRE</name>
<accession>A0A9P9JMI4</accession>
<evidence type="ECO:0000313" key="2">
    <source>
        <dbReference type="Proteomes" id="UP000720189"/>
    </source>
</evidence>
<sequence length="601" mass="68773">MAPKTLTSLPSEIRQQIFKECLKVDGGYVYNVQTDKLTNADKAHTAIDLSLRYTCRSIANDTRIIPLAVNTIHFSTVFRQDWCSLAGCFNLAAATYYVLEQDFVLHLAEFITPEMIAEVESMCPRFEALLEIELARHQMWMDENTEREIFFEGDNLRPSLCSMVRQFLKKVDLIEAYGLKSFSCPFRSIENAIEADPSWGEWNRPWDKDCGEVRVALSHCLQLIANEHPNEFANCVYASLPQWVGKYSAQDFLKIRFNLWDIPSQEEVTKTLALLDIADFVWELADMWHYAPRGFYENIDTSISQGRLAPEFDKPDSLLEQFDIRCREKLRFSATAAAIRFLKRLGINTRTQVRRLALHEDLPSVNVPSLHAKGLVPLFKENLLLRVERRVNVFGCLASQCPQPRLAAIHINKVDVHREIVNWDFDSDICSWLLDALAVADSGLPTKCFTFFLEAGSYGEYCEDIFQRAIHTDIASSKAWNICLETGLLASLRPTSLEERTAKYAMDPRFGQVIEHLVNQTSIFRCDFNPGVPLDVDTLVEDAKVRHGERISDKWVSGWGDVSFPIPHDIYHDVMVAPNFEFQTRQEYIQSRGGNIKTDNS</sequence>
<dbReference type="Proteomes" id="UP000720189">
    <property type="component" value="Unassembled WGS sequence"/>
</dbReference>
<gene>
    <name evidence="1" type="ORF">BKA55DRAFT_582918</name>
</gene>
<dbReference type="AlphaFoldDB" id="A0A9P9JMI4"/>
<protein>
    <submittedName>
        <fullName evidence="1">Uncharacterized protein</fullName>
    </submittedName>
</protein>
<evidence type="ECO:0000313" key="1">
    <source>
        <dbReference type="EMBL" id="KAH7230472.1"/>
    </source>
</evidence>